<evidence type="ECO:0000256" key="2">
    <source>
        <dbReference type="SAM" id="MobiDB-lite"/>
    </source>
</evidence>
<dbReference type="Proteomes" id="UP000829354">
    <property type="component" value="Chromosome X"/>
</dbReference>
<gene>
    <name evidence="3" type="ORF">L5515_016703</name>
</gene>
<reference evidence="3 4" key="1">
    <citation type="submission" date="2022-04" db="EMBL/GenBank/DDBJ databases">
        <title>Chromosome-level reference genomes for two strains of Caenorhabditis briggsae: an improved platform for comparative genomics.</title>
        <authorList>
            <person name="Stevens L."/>
            <person name="Andersen E."/>
        </authorList>
    </citation>
    <scope>NUCLEOTIDE SEQUENCE [LARGE SCALE GENOMIC DNA]</scope>
    <source>
        <strain evidence="3">VX34</strain>
        <tissue evidence="3">Whole-organism</tissue>
    </source>
</reference>
<evidence type="ECO:0000313" key="4">
    <source>
        <dbReference type="Proteomes" id="UP000829354"/>
    </source>
</evidence>
<protein>
    <submittedName>
        <fullName evidence="3">Uncharacterized protein</fullName>
    </submittedName>
</protein>
<sequence>MPTQINGYPGIGLLSNWAGSPSESNPSCSRPDCRSPASGPRNNKIENDKRLTDRIVALHDLHSISPEDLALLQKELGDVKEAKTRLETEILGQKLELERLSNLLVQMGQEKMAMNSANVFLEIGSNPMWSVKKSKKKTIEKEVTEMPKTAKEAVERYEEMFEGKRIISERFDIQCFLFDKTKPAEEKDGKWVQRKVLKVCQ</sequence>
<evidence type="ECO:0000313" key="3">
    <source>
        <dbReference type="EMBL" id="UMM39815.1"/>
    </source>
</evidence>
<accession>A0AAE9JRP2</accession>
<feature type="coiled-coil region" evidence="1">
    <location>
        <begin position="69"/>
        <end position="103"/>
    </location>
</feature>
<proteinExistence type="predicted"/>
<keyword evidence="1" id="KW-0175">Coiled coil</keyword>
<organism evidence="3 4">
    <name type="scientific">Caenorhabditis briggsae</name>
    <dbReference type="NCBI Taxonomy" id="6238"/>
    <lineage>
        <taxon>Eukaryota</taxon>
        <taxon>Metazoa</taxon>
        <taxon>Ecdysozoa</taxon>
        <taxon>Nematoda</taxon>
        <taxon>Chromadorea</taxon>
        <taxon>Rhabditida</taxon>
        <taxon>Rhabditina</taxon>
        <taxon>Rhabditomorpha</taxon>
        <taxon>Rhabditoidea</taxon>
        <taxon>Rhabditidae</taxon>
        <taxon>Peloderinae</taxon>
        <taxon>Caenorhabditis</taxon>
    </lineage>
</organism>
<dbReference type="AlphaFoldDB" id="A0AAE9JRP2"/>
<name>A0AAE9JRP2_CAEBR</name>
<keyword evidence="4" id="KW-1185">Reference proteome</keyword>
<feature type="region of interest" description="Disordered" evidence="2">
    <location>
        <begin position="19"/>
        <end position="47"/>
    </location>
</feature>
<dbReference type="EMBL" id="CP092625">
    <property type="protein sequence ID" value="UMM39815.1"/>
    <property type="molecule type" value="Genomic_DNA"/>
</dbReference>
<feature type="compositionally biased region" description="Polar residues" evidence="2">
    <location>
        <begin position="19"/>
        <end position="28"/>
    </location>
</feature>
<evidence type="ECO:0000256" key="1">
    <source>
        <dbReference type="SAM" id="Coils"/>
    </source>
</evidence>